<sequence>MIVVTGATGNVGRHVVDELVAAGAEVRALTRDPESARLPEGVRVACTVDLPLDGATAVFLNAAVVWQSGPAELLREAARAGVRRIVPLSSPAAAEPGPGNVIGNHHHPFLSQGIPAFRPGGNAIFGPEA</sequence>
<name>A0ABU2XUS9_9ACTN</name>
<comment type="caution">
    <text evidence="2">The sequence shown here is derived from an EMBL/GenBank/DDBJ whole genome shotgun (WGS) entry which is preliminary data.</text>
</comment>
<accession>A0ABU2XUS9</accession>
<gene>
    <name evidence="2" type="ORF">RND15_44600</name>
</gene>
<dbReference type="InterPro" id="IPR016040">
    <property type="entry name" value="NAD(P)-bd_dom"/>
</dbReference>
<evidence type="ECO:0000313" key="2">
    <source>
        <dbReference type="EMBL" id="MDT0549681.1"/>
    </source>
</evidence>
<dbReference type="RefSeq" id="WP_311730248.1">
    <property type="nucleotide sequence ID" value="NZ_JAVRFD010000036.1"/>
</dbReference>
<dbReference type="Gene3D" id="3.40.50.720">
    <property type="entry name" value="NAD(P)-binding Rossmann-like Domain"/>
    <property type="match status" value="1"/>
</dbReference>
<feature type="domain" description="NAD(P)-binding" evidence="1">
    <location>
        <begin position="6"/>
        <end position="100"/>
    </location>
</feature>
<dbReference type="SUPFAM" id="SSF51735">
    <property type="entry name" value="NAD(P)-binding Rossmann-fold domains"/>
    <property type="match status" value="1"/>
</dbReference>
<evidence type="ECO:0000313" key="3">
    <source>
        <dbReference type="Proteomes" id="UP001180754"/>
    </source>
</evidence>
<dbReference type="Proteomes" id="UP001180754">
    <property type="component" value="Unassembled WGS sequence"/>
</dbReference>
<dbReference type="Pfam" id="PF13460">
    <property type="entry name" value="NAD_binding_10"/>
    <property type="match status" value="1"/>
</dbReference>
<keyword evidence="3" id="KW-1185">Reference proteome</keyword>
<reference evidence="2" key="1">
    <citation type="submission" date="2024-05" db="EMBL/GenBank/DDBJ databases">
        <title>30 novel species of actinomycetes from the DSMZ collection.</title>
        <authorList>
            <person name="Nouioui I."/>
        </authorList>
    </citation>
    <scope>NUCLEOTIDE SEQUENCE</scope>
    <source>
        <strain evidence="2">DSM 41529</strain>
    </source>
</reference>
<dbReference type="InterPro" id="IPR036291">
    <property type="entry name" value="NAD(P)-bd_dom_sf"/>
</dbReference>
<proteinExistence type="predicted"/>
<evidence type="ECO:0000259" key="1">
    <source>
        <dbReference type="Pfam" id="PF13460"/>
    </source>
</evidence>
<protein>
    <submittedName>
        <fullName evidence="2">NAD(P)H-binding protein</fullName>
    </submittedName>
</protein>
<dbReference type="EMBL" id="JAVRFD010000036">
    <property type="protein sequence ID" value="MDT0549681.1"/>
    <property type="molecule type" value="Genomic_DNA"/>
</dbReference>
<organism evidence="2 3">
    <name type="scientific">Streptomyces lonegramiae</name>
    <dbReference type="NCBI Taxonomy" id="3075524"/>
    <lineage>
        <taxon>Bacteria</taxon>
        <taxon>Bacillati</taxon>
        <taxon>Actinomycetota</taxon>
        <taxon>Actinomycetes</taxon>
        <taxon>Kitasatosporales</taxon>
        <taxon>Streptomycetaceae</taxon>
        <taxon>Streptomyces</taxon>
    </lineage>
</organism>